<sequence length="171" mass="19057">MVAIEIDMIQQTWNETPLNIDIKLTVPHVTQRDKLDSTIKRNQTLAMVEDTFPLESLVNVCTEGSDTNTVTNGAASIVIFNPEGERHKISKPTRKYCTSYAAVVQVLVYGIDKAEQHRGECQQVAIFTAAKSVLEARAGDKLPDLTRKLKKLSQSHCFPAMDTSSVRNPRK</sequence>
<protein>
    <submittedName>
        <fullName evidence="1">Uncharacterized protein</fullName>
    </submittedName>
</protein>
<dbReference type="AlphaFoldDB" id="A0AAE1DLX6"/>
<evidence type="ECO:0000313" key="1">
    <source>
        <dbReference type="EMBL" id="KAK3775424.1"/>
    </source>
</evidence>
<reference evidence="1" key="1">
    <citation type="journal article" date="2023" name="G3 (Bethesda)">
        <title>A reference genome for the long-term kleptoplast-retaining sea slug Elysia crispata morphotype clarki.</title>
        <authorList>
            <person name="Eastman K.E."/>
            <person name="Pendleton A.L."/>
            <person name="Shaikh M.A."/>
            <person name="Suttiyut T."/>
            <person name="Ogas R."/>
            <person name="Tomko P."/>
            <person name="Gavelis G."/>
            <person name="Widhalm J.R."/>
            <person name="Wisecaver J.H."/>
        </authorList>
    </citation>
    <scope>NUCLEOTIDE SEQUENCE</scope>
    <source>
        <strain evidence="1">ECLA1</strain>
    </source>
</reference>
<dbReference type="EMBL" id="JAWDGP010003323">
    <property type="protein sequence ID" value="KAK3775424.1"/>
    <property type="molecule type" value="Genomic_DNA"/>
</dbReference>
<organism evidence="1 2">
    <name type="scientific">Elysia crispata</name>
    <name type="common">lettuce slug</name>
    <dbReference type="NCBI Taxonomy" id="231223"/>
    <lineage>
        <taxon>Eukaryota</taxon>
        <taxon>Metazoa</taxon>
        <taxon>Spiralia</taxon>
        <taxon>Lophotrochozoa</taxon>
        <taxon>Mollusca</taxon>
        <taxon>Gastropoda</taxon>
        <taxon>Heterobranchia</taxon>
        <taxon>Euthyneura</taxon>
        <taxon>Panpulmonata</taxon>
        <taxon>Sacoglossa</taxon>
        <taxon>Placobranchoidea</taxon>
        <taxon>Plakobranchidae</taxon>
        <taxon>Elysia</taxon>
    </lineage>
</organism>
<comment type="caution">
    <text evidence="1">The sequence shown here is derived from an EMBL/GenBank/DDBJ whole genome shotgun (WGS) entry which is preliminary data.</text>
</comment>
<gene>
    <name evidence="1" type="ORF">RRG08_010216</name>
</gene>
<accession>A0AAE1DLX6</accession>
<evidence type="ECO:0000313" key="2">
    <source>
        <dbReference type="Proteomes" id="UP001283361"/>
    </source>
</evidence>
<keyword evidence="2" id="KW-1185">Reference proteome</keyword>
<proteinExistence type="predicted"/>
<dbReference type="Proteomes" id="UP001283361">
    <property type="component" value="Unassembled WGS sequence"/>
</dbReference>
<name>A0AAE1DLX6_9GAST</name>